<dbReference type="InterPro" id="IPR018550">
    <property type="entry name" value="Lipid-A_deacylase-rel"/>
</dbReference>
<sequence length="202" mass="21356">MNLFRSFRAAICVPAVLTWGLPAQAADFAPPAPAIYQAPAPSGSLSDFVSQLRLGVLAHDPGGKEDGSVDVIGEVVFAKPWSHGNPLVDMLLPTFNAGISANTDGKTSYVFAGLNWHADITDALFIELDFGGAVHNGKVGDVVPDGRDALGCRVLFREAASIGYRFDANWSVLATVEHLSNGGLCDDNRGLTNVGAKLSYHF</sequence>
<gene>
    <name evidence="2" type="ORF">BOQ54_04320</name>
</gene>
<evidence type="ECO:0000313" key="2">
    <source>
        <dbReference type="EMBL" id="APF36645.1"/>
    </source>
</evidence>
<organism evidence="2 3">
    <name type="scientific">Chelatococcus daeguensis</name>
    <dbReference type="NCBI Taxonomy" id="444444"/>
    <lineage>
        <taxon>Bacteria</taxon>
        <taxon>Pseudomonadati</taxon>
        <taxon>Pseudomonadota</taxon>
        <taxon>Alphaproteobacteria</taxon>
        <taxon>Hyphomicrobiales</taxon>
        <taxon>Chelatococcaceae</taxon>
        <taxon>Chelatococcus</taxon>
    </lineage>
</organism>
<proteinExistence type="predicted"/>
<accession>A0AAC9JQT5</accession>
<feature type="signal peptide" evidence="1">
    <location>
        <begin position="1"/>
        <end position="25"/>
    </location>
</feature>
<evidence type="ECO:0000313" key="3">
    <source>
        <dbReference type="Proteomes" id="UP000182703"/>
    </source>
</evidence>
<dbReference type="RefSeq" id="WP_055460886.1">
    <property type="nucleotide sequence ID" value="NZ_CP018095.1"/>
</dbReference>
<protein>
    <recommendedName>
        <fullName evidence="4">Acyloxyacyl hydrolase</fullName>
    </recommendedName>
</protein>
<evidence type="ECO:0000256" key="1">
    <source>
        <dbReference type="SAM" id="SignalP"/>
    </source>
</evidence>
<dbReference type="Gene3D" id="2.40.160.20">
    <property type="match status" value="1"/>
</dbReference>
<dbReference type="Proteomes" id="UP000182703">
    <property type="component" value="Chromosome"/>
</dbReference>
<feature type="chain" id="PRO_5041927914" description="Acyloxyacyl hydrolase" evidence="1">
    <location>
        <begin position="26"/>
        <end position="202"/>
    </location>
</feature>
<keyword evidence="1" id="KW-0732">Signal</keyword>
<dbReference type="AlphaFoldDB" id="A0AAC9JQT5"/>
<keyword evidence="3" id="KW-1185">Reference proteome</keyword>
<evidence type="ECO:0008006" key="4">
    <source>
        <dbReference type="Google" id="ProtNLM"/>
    </source>
</evidence>
<name>A0AAC9JQT5_9HYPH</name>
<dbReference type="EMBL" id="CP018095">
    <property type="protein sequence ID" value="APF36645.1"/>
    <property type="molecule type" value="Genomic_DNA"/>
</dbReference>
<dbReference type="KEGG" id="cdq:BOQ54_04320"/>
<dbReference type="Pfam" id="PF09411">
    <property type="entry name" value="PagL"/>
    <property type="match status" value="1"/>
</dbReference>
<reference evidence="2 3" key="1">
    <citation type="submission" date="2016-11" db="EMBL/GenBank/DDBJ databases">
        <title>Complete genome sequence of the aerobically denitrifying bacterium Chelatococcus daeguensis TAD1.</title>
        <authorList>
            <person name="Yang Y."/>
            <person name="Huang S."/>
            <person name="Lin E."/>
        </authorList>
    </citation>
    <scope>NUCLEOTIDE SEQUENCE [LARGE SCALE GENOMIC DNA]</scope>
    <source>
        <strain evidence="2 3">TAD1</strain>
    </source>
</reference>